<name>A0A1V9YK79_ACHHY</name>
<evidence type="ECO:0000313" key="16">
    <source>
        <dbReference type="Proteomes" id="UP000243579"/>
    </source>
</evidence>
<evidence type="ECO:0000256" key="13">
    <source>
        <dbReference type="ARBA" id="ARBA00023315"/>
    </source>
</evidence>
<evidence type="ECO:0000313" key="15">
    <source>
        <dbReference type="EMBL" id="OQR86066.1"/>
    </source>
</evidence>
<dbReference type="OrthoDB" id="264532at2759"/>
<evidence type="ECO:0000256" key="11">
    <source>
        <dbReference type="ARBA" id="ARBA00023098"/>
    </source>
</evidence>
<keyword evidence="10 14" id="KW-1133">Transmembrane helix</keyword>
<dbReference type="GO" id="GO:0006071">
    <property type="term" value="P:glycerol metabolic process"/>
    <property type="evidence" value="ECO:0007669"/>
    <property type="project" value="UniProtKB-KW"/>
</dbReference>
<keyword evidence="13 15" id="KW-0012">Acyltransferase</keyword>
<dbReference type="GO" id="GO:0005789">
    <property type="term" value="C:endoplasmic reticulum membrane"/>
    <property type="evidence" value="ECO:0007669"/>
    <property type="project" value="UniProtKB-SubCell"/>
</dbReference>
<organism evidence="15 16">
    <name type="scientific">Achlya hypogyna</name>
    <name type="common">Oomycete</name>
    <name type="synonym">Protoachlya hypogyna</name>
    <dbReference type="NCBI Taxonomy" id="1202772"/>
    <lineage>
        <taxon>Eukaryota</taxon>
        <taxon>Sar</taxon>
        <taxon>Stramenopiles</taxon>
        <taxon>Oomycota</taxon>
        <taxon>Saprolegniomycetes</taxon>
        <taxon>Saprolegniales</taxon>
        <taxon>Achlyaceae</taxon>
        <taxon>Achlya</taxon>
    </lineage>
</organism>
<gene>
    <name evidence="15" type="ORF">ACHHYP_11043</name>
</gene>
<keyword evidence="8" id="KW-0319">Glycerol metabolism</keyword>
<evidence type="ECO:0000256" key="2">
    <source>
        <dbReference type="ARBA" id="ARBA00004771"/>
    </source>
</evidence>
<keyword evidence="11" id="KW-0443">Lipid metabolism</keyword>
<evidence type="ECO:0000256" key="4">
    <source>
        <dbReference type="ARBA" id="ARBA00005420"/>
    </source>
</evidence>
<evidence type="ECO:0000256" key="5">
    <source>
        <dbReference type="ARBA" id="ARBA00022516"/>
    </source>
</evidence>
<keyword evidence="12 14" id="KW-0472">Membrane</keyword>
<keyword evidence="9 14" id="KW-0256">Endoplasmic reticulum</keyword>
<evidence type="ECO:0000256" key="14">
    <source>
        <dbReference type="RuleBase" id="RU367023"/>
    </source>
</evidence>
<dbReference type="GO" id="GO:0019432">
    <property type="term" value="P:triglyceride biosynthetic process"/>
    <property type="evidence" value="ECO:0007669"/>
    <property type="project" value="TreeGrafter"/>
</dbReference>
<dbReference type="GO" id="GO:0004144">
    <property type="term" value="F:diacylglycerol O-acyltransferase activity"/>
    <property type="evidence" value="ECO:0007669"/>
    <property type="project" value="TreeGrafter"/>
</dbReference>
<dbReference type="EMBL" id="JNBR01001536">
    <property type="protein sequence ID" value="OQR86066.1"/>
    <property type="molecule type" value="Genomic_DNA"/>
</dbReference>
<keyword evidence="6 14" id="KW-0808">Transferase</keyword>
<evidence type="ECO:0000256" key="8">
    <source>
        <dbReference type="ARBA" id="ARBA00022798"/>
    </source>
</evidence>
<dbReference type="Proteomes" id="UP000243579">
    <property type="component" value="Unassembled WGS sequence"/>
</dbReference>
<reference evidence="15 16" key="1">
    <citation type="journal article" date="2014" name="Genome Biol. Evol.">
        <title>The secreted proteins of Achlya hypogyna and Thraustotheca clavata identify the ancestral oomycete secretome and reveal gene acquisitions by horizontal gene transfer.</title>
        <authorList>
            <person name="Misner I."/>
            <person name="Blouin N."/>
            <person name="Leonard G."/>
            <person name="Richards T.A."/>
            <person name="Lane C.E."/>
        </authorList>
    </citation>
    <scope>NUCLEOTIDE SEQUENCE [LARGE SCALE GENOMIC DNA]</scope>
    <source>
        <strain evidence="15 16">ATCC 48635</strain>
    </source>
</reference>
<dbReference type="Pfam" id="PF03982">
    <property type="entry name" value="DAGAT"/>
    <property type="match status" value="1"/>
</dbReference>
<comment type="caution">
    <text evidence="14">Lacks conserved residue(s) required for the propagation of feature annotation.</text>
</comment>
<dbReference type="STRING" id="1202772.A0A1V9YK79"/>
<accession>A0A1V9YK79</accession>
<evidence type="ECO:0000256" key="7">
    <source>
        <dbReference type="ARBA" id="ARBA00022692"/>
    </source>
</evidence>
<evidence type="ECO:0000256" key="9">
    <source>
        <dbReference type="ARBA" id="ARBA00022824"/>
    </source>
</evidence>
<evidence type="ECO:0000256" key="3">
    <source>
        <dbReference type="ARBA" id="ARBA00005189"/>
    </source>
</evidence>
<comment type="similarity">
    <text evidence="4 14">Belongs to the diacylglycerol acyltransferase family.</text>
</comment>
<keyword evidence="16" id="KW-1185">Reference proteome</keyword>
<evidence type="ECO:0000256" key="12">
    <source>
        <dbReference type="ARBA" id="ARBA00023136"/>
    </source>
</evidence>
<comment type="pathway">
    <text evidence="2">Glycerolipid metabolism; triacylglycerol biosynthesis.</text>
</comment>
<comment type="caution">
    <text evidence="15">The sequence shown here is derived from an EMBL/GenBank/DDBJ whole genome shotgun (WGS) entry which is preliminary data.</text>
</comment>
<feature type="transmembrane region" description="Helical" evidence="14">
    <location>
        <begin position="28"/>
        <end position="48"/>
    </location>
</feature>
<keyword evidence="5" id="KW-0444">Lipid biosynthesis</keyword>
<sequence length="308" mass="34335">MHPGVYLASASAFVAGLAVGLQHYELHLLPALVLALLLAYLPCFLAPVQFSPNGAYWPWFAKHSIWKSMAGVPATLHFETPLDKSKQYLFSSHPHGPTSWHHGVMLSGASTPAFHEVIPGDQRRHLGASVVFRIPVYREFLLWLGVVDASRSVAHGVLKAGKSLVILVGGIQEQMIAEHGEHHVYIKSRKGFVKLAIQHGVSLVPVYAFGENELFKTLPHFLGLRQWIARTFKVAIPLYYGPTWWNPLKPFPVQINQVYGTPIPTTQCDHPTDDEIDRVHGLFVAELERIFEKHKAAFASPDAKLQLL</sequence>
<dbReference type="EC" id="2.3.1.-" evidence="14"/>
<evidence type="ECO:0000256" key="6">
    <source>
        <dbReference type="ARBA" id="ARBA00022679"/>
    </source>
</evidence>
<dbReference type="InterPro" id="IPR007130">
    <property type="entry name" value="DAGAT"/>
</dbReference>
<dbReference type="AlphaFoldDB" id="A0A1V9YK79"/>
<evidence type="ECO:0000256" key="1">
    <source>
        <dbReference type="ARBA" id="ARBA00004477"/>
    </source>
</evidence>
<evidence type="ECO:0000256" key="10">
    <source>
        <dbReference type="ARBA" id="ARBA00022989"/>
    </source>
</evidence>
<keyword evidence="7 14" id="KW-0812">Transmembrane</keyword>
<dbReference type="PANTHER" id="PTHR12317">
    <property type="entry name" value="DIACYLGLYCEROL O-ACYLTRANSFERASE"/>
    <property type="match status" value="1"/>
</dbReference>
<comment type="pathway">
    <text evidence="3">Lipid metabolism.</text>
</comment>
<dbReference type="PANTHER" id="PTHR12317:SF0">
    <property type="entry name" value="ACYLTRANSFERASE"/>
    <property type="match status" value="1"/>
</dbReference>
<dbReference type="CDD" id="cd07987">
    <property type="entry name" value="LPLAT_MGAT-like"/>
    <property type="match status" value="1"/>
</dbReference>
<protein>
    <recommendedName>
        <fullName evidence="14">Acyltransferase</fullName>
        <ecNumber evidence="14">2.3.1.-</ecNumber>
    </recommendedName>
</protein>
<comment type="subcellular location">
    <subcellularLocation>
        <location evidence="1 14">Endoplasmic reticulum membrane</location>
        <topology evidence="1 14">Multi-pass membrane protein</topology>
    </subcellularLocation>
</comment>
<proteinExistence type="inferred from homology"/>